<feature type="compositionally biased region" description="Basic and acidic residues" evidence="1">
    <location>
        <begin position="22"/>
        <end position="33"/>
    </location>
</feature>
<evidence type="ECO:0000256" key="1">
    <source>
        <dbReference type="SAM" id="MobiDB-lite"/>
    </source>
</evidence>
<reference evidence="2 3" key="1">
    <citation type="submission" date="2024-10" db="EMBL/GenBank/DDBJ databases">
        <authorList>
            <person name="Kim D."/>
        </authorList>
    </citation>
    <scope>NUCLEOTIDE SEQUENCE [LARGE SCALE GENOMIC DNA]</scope>
    <source>
        <strain evidence="2">Taebaek</strain>
    </source>
</reference>
<protein>
    <submittedName>
        <fullName evidence="2">Uncharacterized protein</fullName>
    </submittedName>
</protein>
<dbReference type="Proteomes" id="UP001620645">
    <property type="component" value="Unassembled WGS sequence"/>
</dbReference>
<sequence>MGGEMRWEEKGRDSGSNGWMERQGRRWGGERVKERRIEEETRAASEEIWEGRREAMEKEAFVWWEGGRPMTRSPSTAAQQSLLLFSFPPPPPLLTILSQQPSLTIAARHSLPKGSAVAATPQH</sequence>
<evidence type="ECO:0000313" key="2">
    <source>
        <dbReference type="EMBL" id="KAL3101917.1"/>
    </source>
</evidence>
<name>A0ABD2KG68_HETSC</name>
<accession>A0ABD2KG68</accession>
<feature type="region of interest" description="Disordered" evidence="1">
    <location>
        <begin position="1"/>
        <end position="33"/>
    </location>
</feature>
<comment type="caution">
    <text evidence="2">The sequence shown here is derived from an EMBL/GenBank/DDBJ whole genome shotgun (WGS) entry which is preliminary data.</text>
</comment>
<keyword evidence="3" id="KW-1185">Reference proteome</keyword>
<proteinExistence type="predicted"/>
<feature type="compositionally biased region" description="Basic and acidic residues" evidence="1">
    <location>
        <begin position="1"/>
        <end position="13"/>
    </location>
</feature>
<dbReference type="AlphaFoldDB" id="A0ABD2KG68"/>
<organism evidence="2 3">
    <name type="scientific">Heterodera schachtii</name>
    <name type="common">Sugarbeet cyst nematode worm</name>
    <name type="synonym">Tylenchus schachtii</name>
    <dbReference type="NCBI Taxonomy" id="97005"/>
    <lineage>
        <taxon>Eukaryota</taxon>
        <taxon>Metazoa</taxon>
        <taxon>Ecdysozoa</taxon>
        <taxon>Nematoda</taxon>
        <taxon>Chromadorea</taxon>
        <taxon>Rhabditida</taxon>
        <taxon>Tylenchina</taxon>
        <taxon>Tylenchomorpha</taxon>
        <taxon>Tylenchoidea</taxon>
        <taxon>Heteroderidae</taxon>
        <taxon>Heteroderinae</taxon>
        <taxon>Heterodera</taxon>
    </lineage>
</organism>
<gene>
    <name evidence="2" type="ORF">niasHS_003326</name>
</gene>
<dbReference type="EMBL" id="JBICCN010000026">
    <property type="protein sequence ID" value="KAL3101917.1"/>
    <property type="molecule type" value="Genomic_DNA"/>
</dbReference>
<evidence type="ECO:0000313" key="3">
    <source>
        <dbReference type="Proteomes" id="UP001620645"/>
    </source>
</evidence>